<dbReference type="AlphaFoldDB" id="A0A7Z0S547"/>
<dbReference type="EMBL" id="JACBXX010000138">
    <property type="protein sequence ID" value="NYS96859.1"/>
    <property type="molecule type" value="Genomic_DNA"/>
</dbReference>
<organism evidence="2 3">
    <name type="scientific">Streptococcus danieliae</name>
    <dbReference type="NCBI Taxonomy" id="747656"/>
    <lineage>
        <taxon>Bacteria</taxon>
        <taxon>Bacillati</taxon>
        <taxon>Bacillota</taxon>
        <taxon>Bacilli</taxon>
        <taxon>Lactobacillales</taxon>
        <taxon>Streptococcaceae</taxon>
        <taxon>Streptococcus</taxon>
    </lineage>
</organism>
<proteinExistence type="predicted"/>
<gene>
    <name evidence="2" type="ORF">HZY94_06680</name>
</gene>
<accession>A0A7Z0S547</accession>
<protein>
    <submittedName>
        <fullName evidence="2">Uncharacterized protein</fullName>
    </submittedName>
</protein>
<feature type="coiled-coil region" evidence="1">
    <location>
        <begin position="10"/>
        <end position="37"/>
    </location>
</feature>
<evidence type="ECO:0000313" key="3">
    <source>
        <dbReference type="Proteomes" id="UP000589521"/>
    </source>
</evidence>
<dbReference type="Proteomes" id="UP000589521">
    <property type="component" value="Unassembled WGS sequence"/>
</dbReference>
<evidence type="ECO:0000313" key="2">
    <source>
        <dbReference type="EMBL" id="NYS96859.1"/>
    </source>
</evidence>
<evidence type="ECO:0000256" key="1">
    <source>
        <dbReference type="SAM" id="Coils"/>
    </source>
</evidence>
<keyword evidence="1" id="KW-0175">Coiled coil</keyword>
<dbReference type="RefSeq" id="WP_179925545.1">
    <property type="nucleotide sequence ID" value="NZ_JACBXX010000138.1"/>
</dbReference>
<name>A0A7Z0S547_9STRE</name>
<reference evidence="2 3" key="1">
    <citation type="submission" date="2020-07" db="EMBL/GenBank/DDBJ databases">
        <title>MOT database genomes.</title>
        <authorList>
            <person name="Joseph S."/>
            <person name="Aduse-Opoku J."/>
            <person name="Hashim A."/>
            <person name="Wade W."/>
            <person name="Curtis M."/>
        </authorList>
    </citation>
    <scope>NUCLEOTIDE SEQUENCE [LARGE SCALE GENOMIC DNA]</scope>
    <source>
        <strain evidence="2 3">STR</strain>
    </source>
</reference>
<comment type="caution">
    <text evidence="2">The sequence shown here is derived from an EMBL/GenBank/DDBJ whole genome shotgun (WGS) entry which is preliminary data.</text>
</comment>
<sequence>MDDKTLQYFAQDMSGKLTQAELEASEFKARYQTEREKVVHFEQVLESDQALKELFDEAASKMKEGN</sequence>